<dbReference type="Proteomes" id="UP000509458">
    <property type="component" value="Chromosome"/>
</dbReference>
<evidence type="ECO:0000313" key="2">
    <source>
        <dbReference type="Proteomes" id="UP000509458"/>
    </source>
</evidence>
<protein>
    <recommendedName>
        <fullName evidence="3">XRE family transcriptional regulator</fullName>
    </recommendedName>
</protein>
<organism evidence="1 2">
    <name type="scientific">Alteromonas macleodii</name>
    <name type="common">Pseudoalteromonas macleodii</name>
    <dbReference type="NCBI Taxonomy" id="28108"/>
    <lineage>
        <taxon>Bacteria</taxon>
        <taxon>Pseudomonadati</taxon>
        <taxon>Pseudomonadota</taxon>
        <taxon>Gammaproteobacteria</taxon>
        <taxon>Alteromonadales</taxon>
        <taxon>Alteromonadaceae</taxon>
        <taxon>Alteromonas/Salinimonas group</taxon>
        <taxon>Alteromonas</taxon>
    </lineage>
</organism>
<dbReference type="EMBL" id="LR812090">
    <property type="protein sequence ID" value="CAB9495786.1"/>
    <property type="molecule type" value="Genomic_DNA"/>
</dbReference>
<reference evidence="1 2" key="1">
    <citation type="submission" date="2020-06" db="EMBL/GenBank/DDBJ databases">
        <authorList>
            <person name="Duchaud E."/>
        </authorList>
    </citation>
    <scope>NUCLEOTIDE SEQUENCE [LARGE SCALE GENOMIC DNA]</scope>
    <source>
        <strain evidence="1">Alteromonas fortis</strain>
    </source>
</reference>
<sequence length="150" mass="16839">MKRGEIMNRSPFPTSVVTKAFTWAYQELGLNIKQASEIMGISPSSLAQTTLLGFESGTAEYRKQLAFIRMYHLLISLSEGDSEQMKTWFSSYNITLESSPLEMCKEYDGIERVADQLRKLKQSETGRGSALTVVEFSHNANTSKMGAMLH</sequence>
<name>A0A6T9Y676_ALTMA</name>
<proteinExistence type="predicted"/>
<evidence type="ECO:0000313" key="1">
    <source>
        <dbReference type="EMBL" id="CAB9495786.1"/>
    </source>
</evidence>
<dbReference type="AlphaFoldDB" id="A0A6T9Y676"/>
<evidence type="ECO:0008006" key="3">
    <source>
        <dbReference type="Google" id="ProtNLM"/>
    </source>
</evidence>
<gene>
    <name evidence="1" type="ORF">ALFOR1_70157</name>
</gene>
<accession>A0A6T9Y676</accession>